<comment type="cofactor">
    <cofactor evidence="14 15">
        <name>Ca(2+)</name>
        <dbReference type="ChEBI" id="CHEBI:29108"/>
    </cofactor>
    <text evidence="14 15">Binds 1 Ca(2+) ion per subunit.</text>
</comment>
<dbReference type="Pfam" id="PF00072">
    <property type="entry name" value="Response_reg"/>
    <property type="match status" value="1"/>
</dbReference>
<dbReference type="InterPro" id="IPR016032">
    <property type="entry name" value="Sig_transdc_resp-reg_C-effctor"/>
</dbReference>
<dbReference type="InterPro" id="IPR012052">
    <property type="entry name" value="Spore_0_A"/>
</dbReference>
<feature type="binding site" evidence="15">
    <location>
        <position position="16"/>
    </location>
    <ligand>
        <name>Ca(2+)</name>
        <dbReference type="ChEBI" id="CHEBI:29108"/>
    </ligand>
</feature>
<dbReference type="InterPro" id="IPR050595">
    <property type="entry name" value="Bact_response_regulator"/>
</dbReference>
<evidence type="ECO:0000256" key="14">
    <source>
        <dbReference type="PIRNR" id="PIRNR002937"/>
    </source>
</evidence>
<dbReference type="STRING" id="138119.DSY1866"/>
<dbReference type="NCBIfam" id="TIGR02875">
    <property type="entry name" value="spore_0_A"/>
    <property type="match status" value="1"/>
</dbReference>
<dbReference type="HOGENOM" id="CLU_072509_0_0_9"/>
<keyword evidence="5 16" id="KW-0597">Phosphoprotein</keyword>
<dbReference type="GO" id="GO:0003700">
    <property type="term" value="F:DNA-binding transcription factor activity"/>
    <property type="evidence" value="ECO:0007669"/>
    <property type="project" value="InterPro"/>
</dbReference>
<dbReference type="PIRSF" id="PIRSF002937">
    <property type="entry name" value="Res_reg_Spo0A"/>
    <property type="match status" value="1"/>
</dbReference>
<evidence type="ECO:0000259" key="17">
    <source>
        <dbReference type="PROSITE" id="PS50110"/>
    </source>
</evidence>
<dbReference type="Gene3D" id="1.10.10.10">
    <property type="entry name" value="Winged helix-like DNA-binding domain superfamily/Winged helix DNA-binding domain"/>
    <property type="match status" value="1"/>
</dbReference>
<evidence type="ECO:0000256" key="12">
    <source>
        <dbReference type="ARBA" id="ARBA00023163"/>
    </source>
</evidence>
<keyword evidence="11 14" id="KW-0010">Activator</keyword>
<evidence type="ECO:0000256" key="4">
    <source>
        <dbReference type="ARBA" id="ARBA00022491"/>
    </source>
</evidence>
<keyword evidence="6 14" id="KW-0106">Calcium</keyword>
<dbReference type="InterPro" id="IPR014879">
    <property type="entry name" value="Spo0A_C"/>
</dbReference>
<dbReference type="GO" id="GO:0030435">
    <property type="term" value="P:sporulation resulting in formation of a cellular spore"/>
    <property type="evidence" value="ECO:0007669"/>
    <property type="project" value="UniProtKB-UniRule"/>
</dbReference>
<dbReference type="InterPro" id="IPR011006">
    <property type="entry name" value="CheY-like_superfamily"/>
</dbReference>
<dbReference type="GO" id="GO:0000160">
    <property type="term" value="P:phosphorelay signal transduction system"/>
    <property type="evidence" value="ECO:0007669"/>
    <property type="project" value="UniProtKB-UniRule"/>
</dbReference>
<comment type="function">
    <text evidence="13 14">May play the central regulatory role in sporulation. It may be an element of the effector pathway responsible for the activation of sporulation genes in response to nutritional stress. Spo0A may act in concert with spo0H (a sigma factor) to control the expression of some genes that are critical to the sporulation process.</text>
</comment>
<dbReference type="PANTHER" id="PTHR44591:SF3">
    <property type="entry name" value="RESPONSE REGULATORY DOMAIN-CONTAINING PROTEIN"/>
    <property type="match status" value="1"/>
</dbReference>
<dbReference type="GO" id="GO:0005509">
    <property type="term" value="F:calcium ion binding"/>
    <property type="evidence" value="ECO:0007669"/>
    <property type="project" value="UniProtKB-UniRule"/>
</dbReference>
<comment type="subcellular location">
    <subcellularLocation>
        <location evidence="1 14">Cytoplasm</location>
    </subcellularLocation>
</comment>
<feature type="binding site" evidence="15">
    <location>
        <position position="61"/>
    </location>
    <ligand>
        <name>Ca(2+)</name>
        <dbReference type="ChEBI" id="CHEBI:29108"/>
    </ligand>
</feature>
<evidence type="ECO:0000256" key="5">
    <source>
        <dbReference type="ARBA" id="ARBA00022553"/>
    </source>
</evidence>
<keyword evidence="9 14" id="KW-0805">Transcription regulation</keyword>
<keyword evidence="19" id="KW-1185">Reference proteome</keyword>
<organism evidence="18 19">
    <name type="scientific">Desulfitobacterium hafniense (strain Y51)</name>
    <dbReference type="NCBI Taxonomy" id="138119"/>
    <lineage>
        <taxon>Bacteria</taxon>
        <taxon>Bacillati</taxon>
        <taxon>Bacillota</taxon>
        <taxon>Clostridia</taxon>
        <taxon>Eubacteriales</taxon>
        <taxon>Desulfitobacteriaceae</taxon>
        <taxon>Desulfitobacterium</taxon>
    </lineage>
</organism>
<name>Q24WD7_DESHY</name>
<evidence type="ECO:0000313" key="18">
    <source>
        <dbReference type="EMBL" id="BAE83655.1"/>
    </source>
</evidence>
<keyword evidence="12 14" id="KW-0804">Transcription</keyword>
<dbReference type="KEGG" id="dsy:DSY1866"/>
<evidence type="ECO:0000256" key="7">
    <source>
        <dbReference type="ARBA" id="ARBA00022969"/>
    </source>
</evidence>
<feature type="binding site" evidence="15">
    <location>
        <position position="15"/>
    </location>
    <ligand>
        <name>Ca(2+)</name>
        <dbReference type="ChEBI" id="CHEBI:29108"/>
    </ligand>
</feature>
<dbReference type="SMART" id="SM00448">
    <property type="entry name" value="REC"/>
    <property type="match status" value="1"/>
</dbReference>
<dbReference type="PANTHER" id="PTHR44591">
    <property type="entry name" value="STRESS RESPONSE REGULATOR PROTEIN 1"/>
    <property type="match status" value="1"/>
</dbReference>
<dbReference type="AlphaFoldDB" id="Q24WD7"/>
<evidence type="ECO:0000256" key="1">
    <source>
        <dbReference type="ARBA" id="ARBA00004496"/>
    </source>
</evidence>
<evidence type="ECO:0000256" key="6">
    <source>
        <dbReference type="ARBA" id="ARBA00022837"/>
    </source>
</evidence>
<reference evidence="18 19" key="1">
    <citation type="journal article" date="2006" name="J. Bacteriol.">
        <title>Complete genome sequence of the dehalorespiring bacterium Desulfitobacterium hafniense Y51 and comparison with Dehalococcoides ethenogenes 195.</title>
        <authorList>
            <person name="Nonaka H."/>
            <person name="Keresztes G."/>
            <person name="Shinoda Y."/>
            <person name="Ikenaga Y."/>
            <person name="Abe M."/>
            <person name="Naito K."/>
            <person name="Inatomi K."/>
            <person name="Furukawa K."/>
            <person name="Inui M."/>
            <person name="Yukawa H."/>
        </authorList>
    </citation>
    <scope>NUCLEOTIDE SEQUENCE [LARGE SCALE GENOMIC DNA]</scope>
    <source>
        <strain evidence="18 19">Y51</strain>
    </source>
</reference>
<dbReference type="GO" id="GO:0051606">
    <property type="term" value="P:detection of stimulus"/>
    <property type="evidence" value="ECO:0007669"/>
    <property type="project" value="UniProtKB-UniRule"/>
</dbReference>
<dbReference type="GO" id="GO:0042173">
    <property type="term" value="P:regulation of sporulation resulting in formation of a cellular spore"/>
    <property type="evidence" value="ECO:0007669"/>
    <property type="project" value="InterPro"/>
</dbReference>
<sequence length="268" mass="29743">MIKKMGRKIKIVVADDNRNLCQMLQDFLQSQDDLEVIGIAYNGVEAWDLIQSQEPDLVIIDLVMPSLDGLGVLERINGRTTASRPKVIMLTAFGQESLTHQAMILGVDYFILKPFDLEILGKRIRSLTQSAPSSSTPMTSAVNAVTNAGTSVNLGAEVTNMMHQIGIPAHVKGYQYIRDAILMVVEDVSLLGAVTKELYPAIAKKYDTAPSRVERGIRHAIELAWERGHTETLKRIFGYSMNIERQKPTNSEFVALLADKLRVMSKVS</sequence>
<evidence type="ECO:0000256" key="13">
    <source>
        <dbReference type="ARBA" id="ARBA00024867"/>
    </source>
</evidence>
<dbReference type="PROSITE" id="PS50110">
    <property type="entry name" value="RESPONSE_REGULATORY"/>
    <property type="match status" value="1"/>
</dbReference>
<evidence type="ECO:0000256" key="11">
    <source>
        <dbReference type="ARBA" id="ARBA00023159"/>
    </source>
</evidence>
<evidence type="ECO:0000256" key="15">
    <source>
        <dbReference type="PIRSR" id="PIRSR002937-1"/>
    </source>
</evidence>
<feature type="modified residue" description="4-aspartylphosphate" evidence="16">
    <location>
        <position position="61"/>
    </location>
</feature>
<dbReference type="Proteomes" id="UP000001946">
    <property type="component" value="Chromosome"/>
</dbReference>
<dbReference type="SUPFAM" id="SSF46894">
    <property type="entry name" value="C-terminal effector domain of the bipartite response regulators"/>
    <property type="match status" value="1"/>
</dbReference>
<dbReference type="GO" id="GO:0003677">
    <property type="term" value="F:DNA binding"/>
    <property type="evidence" value="ECO:0007669"/>
    <property type="project" value="UniProtKB-KW"/>
</dbReference>
<dbReference type="SUPFAM" id="SSF52172">
    <property type="entry name" value="CheY-like"/>
    <property type="match status" value="1"/>
</dbReference>
<evidence type="ECO:0000256" key="16">
    <source>
        <dbReference type="PROSITE-ProRule" id="PRU00169"/>
    </source>
</evidence>
<keyword evidence="8 14" id="KW-0902">Two-component regulatory system</keyword>
<evidence type="ECO:0000313" key="19">
    <source>
        <dbReference type="Proteomes" id="UP000001946"/>
    </source>
</evidence>
<dbReference type="Pfam" id="PF08769">
    <property type="entry name" value="Spo0A_C"/>
    <property type="match status" value="1"/>
</dbReference>
<proteinExistence type="predicted"/>
<evidence type="ECO:0000256" key="9">
    <source>
        <dbReference type="ARBA" id="ARBA00023015"/>
    </source>
</evidence>
<dbReference type="EMBL" id="AP008230">
    <property type="protein sequence ID" value="BAE83655.1"/>
    <property type="molecule type" value="Genomic_DNA"/>
</dbReference>
<feature type="domain" description="Response regulatory" evidence="17">
    <location>
        <begin position="10"/>
        <end position="128"/>
    </location>
</feature>
<evidence type="ECO:0000256" key="3">
    <source>
        <dbReference type="ARBA" id="ARBA00022490"/>
    </source>
</evidence>
<keyword evidence="14 15" id="KW-0479">Metal-binding</keyword>
<evidence type="ECO:0000256" key="2">
    <source>
        <dbReference type="ARBA" id="ARBA00018672"/>
    </source>
</evidence>
<accession>Q24WD7</accession>
<keyword evidence="10 14" id="KW-0238">DNA-binding</keyword>
<protein>
    <recommendedName>
        <fullName evidence="2 14">Stage 0 sporulation protein A homolog</fullName>
    </recommendedName>
</protein>
<keyword evidence="4 14" id="KW-0678">Repressor</keyword>
<dbReference type="InterPro" id="IPR001789">
    <property type="entry name" value="Sig_transdc_resp-reg_receiver"/>
</dbReference>
<dbReference type="GO" id="GO:0005737">
    <property type="term" value="C:cytoplasm"/>
    <property type="evidence" value="ECO:0007669"/>
    <property type="project" value="UniProtKB-SubCell"/>
</dbReference>
<dbReference type="eggNOG" id="COG0745">
    <property type="taxonomic scope" value="Bacteria"/>
</dbReference>
<dbReference type="Gene3D" id="3.40.50.2300">
    <property type="match status" value="1"/>
</dbReference>
<keyword evidence="3 14" id="KW-0963">Cytoplasm</keyword>
<gene>
    <name evidence="18" type="ordered locus">DSY1866</name>
</gene>
<evidence type="ECO:0000256" key="10">
    <source>
        <dbReference type="ARBA" id="ARBA00023125"/>
    </source>
</evidence>
<dbReference type="InterPro" id="IPR036388">
    <property type="entry name" value="WH-like_DNA-bd_sf"/>
</dbReference>
<keyword evidence="7 14" id="KW-0749">Sporulation</keyword>
<evidence type="ECO:0000256" key="8">
    <source>
        <dbReference type="ARBA" id="ARBA00023012"/>
    </source>
</evidence>